<protein>
    <submittedName>
        <fullName evidence="1">Glycosyl hydrolase family 32</fullName>
    </submittedName>
</protein>
<sequence length="556" mass="62295">MNIFFTVLLFISLNAFSERLYNGIQLPSDWPPEQLDAASTDPMPVPYLECPPEIIPIDVGRQLFVDDFLIEQTSLVRTFHYPKKYHGNPVLKPKNSLEWTEGSGRGVAAPLSGAVLWDEEEQVFKLWYNAGWHGTICYATSKDGIEWARPKLDIVPDTNQVYPADLRPDSTTVVRDWWTENSAGKYKLFVREPGGLGGKGGRCFESPDGIHFGNSVLTGNMGDRSTIFYNPFRKKWVFSIRSAFRGRSRHYWESEDLMADNQWELDEENYRQGRWSPGQPVVWAGADALDLPDADIGLKPQLYNLDAVAYESIMLGFFQIWRGPNNNDCHGVPKVTELNFAYSRDGFHWDRPDRTTAIEASRTAGVWDRGYIQSVGGICTVRGDQLWFYYSGMEGDESIPKGMYANGATGIAVLRRDGFASMKTPDDKGSLITRPVLFSGKHLFVNADVPEGTLKVEMLDVDGNSIPPFVLENSHVFTGDSTVYEMTWDDGADLSVLAGKPVRFRFVLERGDLYSFWVSCDRTGRSDGYVAAGGPGFKDPKDTVGAASLVAEQKIR</sequence>
<reference evidence="1 2" key="1">
    <citation type="submission" date="2020-01" db="EMBL/GenBank/DDBJ databases">
        <title>Ponticoccus aerotolerans gen. nov., sp. nov., an anaerobic bacterium and proposal of Ponticoccusceae fam. nov., Ponticoccusles ord. nov. and Ponticoccuse classis nov. in the phylum Kiritimatiellaeota.</title>
        <authorList>
            <person name="Zhou L.Y."/>
            <person name="Du Z.J."/>
        </authorList>
    </citation>
    <scope>NUCLEOTIDE SEQUENCE [LARGE SCALE GENOMIC DNA]</scope>
    <source>
        <strain evidence="1 2">S-5007</strain>
    </source>
</reference>
<dbReference type="Proteomes" id="UP000464954">
    <property type="component" value="Chromosome"/>
</dbReference>
<dbReference type="RefSeq" id="WP_160629894.1">
    <property type="nucleotide sequence ID" value="NZ_CP047593.1"/>
</dbReference>
<name>A0A6P1M9M0_9BACT</name>
<keyword evidence="1" id="KW-0378">Hydrolase</keyword>
<organism evidence="1 2">
    <name type="scientific">Tichowtungia aerotolerans</name>
    <dbReference type="NCBI Taxonomy" id="2697043"/>
    <lineage>
        <taxon>Bacteria</taxon>
        <taxon>Pseudomonadati</taxon>
        <taxon>Kiritimatiellota</taxon>
        <taxon>Tichowtungiia</taxon>
        <taxon>Tichowtungiales</taxon>
        <taxon>Tichowtungiaceae</taxon>
        <taxon>Tichowtungia</taxon>
    </lineage>
</organism>
<accession>A0A6P1M9M0</accession>
<dbReference type="EMBL" id="CP047593">
    <property type="protein sequence ID" value="QHI70722.1"/>
    <property type="molecule type" value="Genomic_DNA"/>
</dbReference>
<dbReference type="GO" id="GO:0016787">
    <property type="term" value="F:hydrolase activity"/>
    <property type="evidence" value="ECO:0007669"/>
    <property type="project" value="UniProtKB-KW"/>
</dbReference>
<dbReference type="SUPFAM" id="SSF75005">
    <property type="entry name" value="Arabinanase/levansucrase/invertase"/>
    <property type="match status" value="1"/>
</dbReference>
<evidence type="ECO:0000313" key="2">
    <source>
        <dbReference type="Proteomes" id="UP000464954"/>
    </source>
</evidence>
<dbReference type="Gene3D" id="2.115.10.20">
    <property type="entry name" value="Glycosyl hydrolase domain, family 43"/>
    <property type="match status" value="1"/>
</dbReference>
<dbReference type="AlphaFoldDB" id="A0A6P1M9M0"/>
<keyword evidence="2" id="KW-1185">Reference proteome</keyword>
<dbReference type="KEGG" id="taer:GT409_15165"/>
<proteinExistence type="predicted"/>
<gene>
    <name evidence="1" type="ORF">GT409_15165</name>
</gene>
<evidence type="ECO:0000313" key="1">
    <source>
        <dbReference type="EMBL" id="QHI70722.1"/>
    </source>
</evidence>
<dbReference type="InterPro" id="IPR023296">
    <property type="entry name" value="Glyco_hydro_beta-prop_sf"/>
</dbReference>